<protein>
    <submittedName>
        <fullName evidence="1">Uncharacterized protein</fullName>
    </submittedName>
</protein>
<comment type="caution">
    <text evidence="1">The sequence shown here is derived from an EMBL/GenBank/DDBJ whole genome shotgun (WGS) entry which is preliminary data.</text>
</comment>
<dbReference type="AlphaFoldDB" id="A0A9X0PH66"/>
<evidence type="ECO:0000313" key="2">
    <source>
        <dbReference type="Proteomes" id="UP000524893"/>
    </source>
</evidence>
<dbReference type="Proteomes" id="UP000524893">
    <property type="component" value="Unassembled WGS sequence"/>
</dbReference>
<sequence length="58" mass="6849">MKIKTNREELDINFQGYILISKYGISIDDNENEEGKTTYLKNSGLIVLPIKRWYLRNV</sequence>
<proteinExistence type="predicted"/>
<organism evidence="1 2">
    <name type="scientific">Staphylococcus coagulans</name>
    <dbReference type="NCBI Taxonomy" id="74706"/>
    <lineage>
        <taxon>Bacteria</taxon>
        <taxon>Bacillati</taxon>
        <taxon>Bacillota</taxon>
        <taxon>Bacilli</taxon>
        <taxon>Bacillales</taxon>
        <taxon>Staphylococcaceae</taxon>
        <taxon>Staphylococcus</taxon>
    </lineage>
</organism>
<dbReference type="EMBL" id="JABTCN010000138">
    <property type="protein sequence ID" value="MBA8777736.1"/>
    <property type="molecule type" value="Genomic_DNA"/>
</dbReference>
<accession>A0A9X0PH66</accession>
<feature type="non-terminal residue" evidence="1">
    <location>
        <position position="58"/>
    </location>
</feature>
<reference evidence="1 2" key="1">
    <citation type="journal article" date="2020" name="Access Microbiol">
        <title>Isolation and genome sequencing of Staphylococcus schleiferi subspecies coagulans from Antarctic seals.</title>
        <authorList>
            <person name="Foster G."/>
            <person name="Robb A."/>
            <person name="Paterson G.K."/>
        </authorList>
    </citation>
    <scope>NUCLEOTIDE SEQUENCE [LARGE SCALE GENOMIC DNA]</scope>
    <source>
        <strain evidence="1 2">M615/02/4</strain>
    </source>
</reference>
<evidence type="ECO:0000313" key="1">
    <source>
        <dbReference type="EMBL" id="MBA8777736.1"/>
    </source>
</evidence>
<name>A0A9X0PH66_9STAP</name>
<gene>
    <name evidence="1" type="ORF">HR081_12805</name>
</gene>